<evidence type="ECO:0000256" key="1">
    <source>
        <dbReference type="ARBA" id="ARBA00008467"/>
    </source>
</evidence>
<sequence>MRRGRDPDIAVTGIGLVTPAGVGTARTWAGVCAGRGTAAEDPALAGLPVSFSCRVPGFDPRTHVPGPRPWRYDRFTQFALAAAREAVADAGLDPASWDGARVAVVLGSAAGGVDTYESQFRKLLGAGSRAVSPLTLPAFLPNMAAGQLAIALRALGPALHTATACASGASAVATAALLLRADDCDLAVAGGTDAMVTPLCATAFARMGALSRHPGPPATASRPFDAARDGFVLAEGAGVLVLERGADAAARRAPVHARLAGYGSSADAHHPVAPDPDGRGLRRATEQALRTAGAAPAEVDHVNAHGTGTPLNDRAEAAALARMFGAAPPSVTAAKGVLGHTMGAAGAVEAALTALTVEHRLVPPIANFRSAEPDTGPVDLVTDRPRPQTVRLALSNSLGFGGHNTVLVFRPGG</sequence>
<dbReference type="InterPro" id="IPR016039">
    <property type="entry name" value="Thiolase-like"/>
</dbReference>
<evidence type="ECO:0000259" key="5">
    <source>
        <dbReference type="PROSITE" id="PS52004"/>
    </source>
</evidence>
<dbReference type="PROSITE" id="PS00606">
    <property type="entry name" value="KS3_1"/>
    <property type="match status" value="1"/>
</dbReference>
<dbReference type="AlphaFoldDB" id="A0A1V0U288"/>
<dbReference type="GO" id="GO:0004315">
    <property type="term" value="F:3-oxoacyl-[acyl-carrier-protein] synthase activity"/>
    <property type="evidence" value="ECO:0007669"/>
    <property type="project" value="InterPro"/>
</dbReference>
<protein>
    <submittedName>
        <fullName evidence="6">3-oxoacyl-ACP synthase</fullName>
    </submittedName>
</protein>
<dbReference type="Pfam" id="PF02801">
    <property type="entry name" value="Ketoacyl-synt_C"/>
    <property type="match status" value="1"/>
</dbReference>
<dbReference type="OrthoDB" id="9808669at2"/>
<organism evidence="6 7">
    <name type="scientific">Streptomyces gilvosporeus</name>
    <dbReference type="NCBI Taxonomy" id="553510"/>
    <lineage>
        <taxon>Bacteria</taxon>
        <taxon>Bacillati</taxon>
        <taxon>Actinomycetota</taxon>
        <taxon>Actinomycetes</taxon>
        <taxon>Kitasatosporales</taxon>
        <taxon>Streptomycetaceae</taxon>
        <taxon>Streptomyces</taxon>
    </lineage>
</organism>
<evidence type="ECO:0000256" key="3">
    <source>
        <dbReference type="ARBA" id="ARBA00023315"/>
    </source>
</evidence>
<evidence type="ECO:0000313" key="6">
    <source>
        <dbReference type="EMBL" id="ARF59271.1"/>
    </source>
</evidence>
<dbReference type="NCBIfam" id="NF005589">
    <property type="entry name" value="PRK07314.1"/>
    <property type="match status" value="1"/>
</dbReference>
<dbReference type="CDD" id="cd00834">
    <property type="entry name" value="KAS_I_II"/>
    <property type="match status" value="1"/>
</dbReference>
<dbReference type="InterPro" id="IPR018201">
    <property type="entry name" value="Ketoacyl_synth_AS"/>
</dbReference>
<evidence type="ECO:0000313" key="7">
    <source>
        <dbReference type="Proteomes" id="UP000192726"/>
    </source>
</evidence>
<dbReference type="Pfam" id="PF00109">
    <property type="entry name" value="ketoacyl-synt"/>
    <property type="match status" value="1"/>
</dbReference>
<keyword evidence="2 4" id="KW-0808">Transferase</keyword>
<evidence type="ECO:0000256" key="2">
    <source>
        <dbReference type="ARBA" id="ARBA00022679"/>
    </source>
</evidence>
<dbReference type="Gene3D" id="3.40.47.10">
    <property type="match status" value="2"/>
</dbReference>
<proteinExistence type="inferred from homology"/>
<dbReference type="FunFam" id="3.40.47.10:FF:000029">
    <property type="entry name" value="3-oxoacyl-[acyl-carrier-protein] synthase 1"/>
    <property type="match status" value="1"/>
</dbReference>
<comment type="similarity">
    <text evidence="1 4">Belongs to the thiolase-like superfamily. Beta-ketoacyl-ACP synthases family.</text>
</comment>
<feature type="domain" description="Ketosynthase family 3 (KS3)" evidence="5">
    <location>
        <begin position="6"/>
        <end position="411"/>
    </location>
</feature>
<name>A0A1V0U288_9ACTN</name>
<gene>
    <name evidence="6" type="ORF">B1H19_06650</name>
</gene>
<dbReference type="FunFam" id="3.40.47.10:FF:000018">
    <property type="entry name" value="3-oxoacyl-[acyl-carrier-protein] synthase 2"/>
    <property type="match status" value="1"/>
</dbReference>
<dbReference type="STRING" id="553510.B1H19_06650"/>
<dbReference type="PANTHER" id="PTHR11712:SF347">
    <property type="entry name" value="BETA KETOACYL-ACYL CARRIER PROTEIN SYNTHASE"/>
    <property type="match status" value="1"/>
</dbReference>
<dbReference type="SMART" id="SM00825">
    <property type="entry name" value="PKS_KS"/>
    <property type="match status" value="1"/>
</dbReference>
<dbReference type="InterPro" id="IPR014031">
    <property type="entry name" value="Ketoacyl_synth_C"/>
</dbReference>
<reference evidence="6 7" key="1">
    <citation type="submission" date="2017-04" db="EMBL/GenBank/DDBJ databases">
        <title>Complete Genome Sequence of Streptomyces gilvosporeus F607, a Capable Producer of Natamycin.</title>
        <authorList>
            <person name="Zong G."/>
            <person name="Zhong C."/>
            <person name="Fu J."/>
            <person name="Qin R."/>
            <person name="Cao G."/>
        </authorList>
    </citation>
    <scope>NUCLEOTIDE SEQUENCE [LARGE SCALE GENOMIC DNA]</scope>
    <source>
        <strain evidence="6 7">F607</strain>
    </source>
</reference>
<dbReference type="InterPro" id="IPR014030">
    <property type="entry name" value="Ketoacyl_synth_N"/>
</dbReference>
<keyword evidence="3" id="KW-0012">Acyltransferase</keyword>
<dbReference type="EMBL" id="CP020569">
    <property type="protein sequence ID" value="ARF59271.1"/>
    <property type="molecule type" value="Genomic_DNA"/>
</dbReference>
<evidence type="ECO:0000256" key="4">
    <source>
        <dbReference type="RuleBase" id="RU003694"/>
    </source>
</evidence>
<dbReference type="KEGG" id="sgv:B1H19_06650"/>
<dbReference type="Proteomes" id="UP000192726">
    <property type="component" value="Chromosome"/>
</dbReference>
<accession>A0A1V0U288</accession>
<dbReference type="InterPro" id="IPR020841">
    <property type="entry name" value="PKS_Beta-ketoAc_synthase_dom"/>
</dbReference>
<dbReference type="PROSITE" id="PS52004">
    <property type="entry name" value="KS3_2"/>
    <property type="match status" value="1"/>
</dbReference>
<dbReference type="InterPro" id="IPR000794">
    <property type="entry name" value="Beta-ketoacyl_synthase"/>
</dbReference>
<dbReference type="PANTHER" id="PTHR11712">
    <property type="entry name" value="POLYKETIDE SYNTHASE-RELATED"/>
    <property type="match status" value="1"/>
</dbReference>
<dbReference type="GO" id="GO:0030497">
    <property type="term" value="P:fatty acid elongation"/>
    <property type="evidence" value="ECO:0007669"/>
    <property type="project" value="UniProtKB-ARBA"/>
</dbReference>
<keyword evidence="7" id="KW-1185">Reference proteome</keyword>
<dbReference type="SUPFAM" id="SSF53901">
    <property type="entry name" value="Thiolase-like"/>
    <property type="match status" value="2"/>
</dbReference>